<dbReference type="Pfam" id="PF00075">
    <property type="entry name" value="RNase_H"/>
    <property type="match status" value="1"/>
</dbReference>
<dbReference type="OrthoDB" id="6774133at2759"/>
<evidence type="ECO:0000313" key="14">
    <source>
        <dbReference type="Proteomes" id="UP000499080"/>
    </source>
</evidence>
<keyword evidence="9" id="KW-0190">Covalent protein-DNA linkage</keyword>
<dbReference type="InterPro" id="IPR036397">
    <property type="entry name" value="RNaseH_sf"/>
</dbReference>
<dbReference type="GO" id="GO:0000166">
    <property type="term" value="F:nucleotide binding"/>
    <property type="evidence" value="ECO:0007669"/>
    <property type="project" value="UniProtKB-KW"/>
</dbReference>
<evidence type="ECO:0000256" key="9">
    <source>
        <dbReference type="ARBA" id="ARBA00023124"/>
    </source>
</evidence>
<feature type="region of interest" description="Disordered" evidence="11">
    <location>
        <begin position="80"/>
        <end position="107"/>
    </location>
</feature>
<feature type="non-terminal residue" evidence="13">
    <location>
        <position position="478"/>
    </location>
</feature>
<dbReference type="InterPro" id="IPR049912">
    <property type="entry name" value="CRESS_DNA_REP"/>
</dbReference>
<protein>
    <recommendedName>
        <fullName evidence="12">RNase H type-1 domain-containing protein</fullName>
    </recommendedName>
</protein>
<keyword evidence="3" id="KW-0235">DNA replication</keyword>
<dbReference type="InterPro" id="IPR012337">
    <property type="entry name" value="RNaseH-like_sf"/>
</dbReference>
<name>A0A4Y2JET6_ARAVE</name>
<evidence type="ECO:0000256" key="4">
    <source>
        <dbReference type="ARBA" id="ARBA00022722"/>
    </source>
</evidence>
<dbReference type="InterPro" id="IPR002156">
    <property type="entry name" value="RNaseH_domain"/>
</dbReference>
<keyword evidence="1" id="KW-0808">Transferase</keyword>
<evidence type="ECO:0000256" key="10">
    <source>
        <dbReference type="ARBA" id="ARBA00023125"/>
    </source>
</evidence>
<gene>
    <name evidence="13" type="ORF">AVEN_156608_1</name>
</gene>
<reference evidence="13 14" key="1">
    <citation type="journal article" date="2019" name="Sci. Rep.">
        <title>Orb-weaving spider Araneus ventricosus genome elucidates the spidroin gene catalogue.</title>
        <authorList>
            <person name="Kono N."/>
            <person name="Nakamura H."/>
            <person name="Ohtoshi R."/>
            <person name="Moran D.A.P."/>
            <person name="Shinohara A."/>
            <person name="Yoshida Y."/>
            <person name="Fujiwara M."/>
            <person name="Mori M."/>
            <person name="Tomita M."/>
            <person name="Arakawa K."/>
        </authorList>
    </citation>
    <scope>NUCLEOTIDE SEQUENCE [LARGE SCALE GENOMIC DNA]</scope>
</reference>
<evidence type="ECO:0000256" key="6">
    <source>
        <dbReference type="ARBA" id="ARBA00022741"/>
    </source>
</evidence>
<dbReference type="AlphaFoldDB" id="A0A4Y2JET6"/>
<feature type="compositionally biased region" description="Polar residues" evidence="11">
    <location>
        <begin position="80"/>
        <end position="103"/>
    </location>
</feature>
<evidence type="ECO:0000256" key="8">
    <source>
        <dbReference type="ARBA" id="ARBA00022801"/>
    </source>
</evidence>
<evidence type="ECO:0000256" key="5">
    <source>
        <dbReference type="ARBA" id="ARBA00022723"/>
    </source>
</evidence>
<keyword evidence="10" id="KW-0238">DNA-binding</keyword>
<keyword evidence="7" id="KW-0255">Endonuclease</keyword>
<comment type="caution">
    <text evidence="13">The sequence shown here is derived from an EMBL/GenBank/DDBJ whole genome shotgun (WGS) entry which is preliminary data.</text>
</comment>
<keyword evidence="5" id="KW-0479">Metal-binding</keyword>
<dbReference type="CDD" id="cd09276">
    <property type="entry name" value="Rnase_HI_RT_non_LTR"/>
    <property type="match status" value="1"/>
</dbReference>
<dbReference type="Gene3D" id="3.30.420.10">
    <property type="entry name" value="Ribonuclease H-like superfamily/Ribonuclease H"/>
    <property type="match status" value="1"/>
</dbReference>
<dbReference type="GO" id="GO:0003677">
    <property type="term" value="F:DNA binding"/>
    <property type="evidence" value="ECO:0007669"/>
    <property type="project" value="UniProtKB-KW"/>
</dbReference>
<keyword evidence="2" id="KW-0548">Nucleotidyltransferase</keyword>
<evidence type="ECO:0000256" key="1">
    <source>
        <dbReference type="ARBA" id="ARBA00022679"/>
    </source>
</evidence>
<proteinExistence type="predicted"/>
<evidence type="ECO:0000256" key="3">
    <source>
        <dbReference type="ARBA" id="ARBA00022705"/>
    </source>
</evidence>
<feature type="domain" description="RNase H type-1" evidence="12">
    <location>
        <begin position="326"/>
        <end position="454"/>
    </location>
</feature>
<evidence type="ECO:0000256" key="11">
    <source>
        <dbReference type="SAM" id="MobiDB-lite"/>
    </source>
</evidence>
<dbReference type="Gene3D" id="3.40.1310.20">
    <property type="match status" value="1"/>
</dbReference>
<keyword evidence="8" id="KW-0378">Hydrolase</keyword>
<dbReference type="GO" id="GO:0046872">
    <property type="term" value="F:metal ion binding"/>
    <property type="evidence" value="ECO:0007669"/>
    <property type="project" value="UniProtKB-KW"/>
</dbReference>
<organism evidence="13 14">
    <name type="scientific">Araneus ventricosus</name>
    <name type="common">Orbweaver spider</name>
    <name type="synonym">Epeira ventricosa</name>
    <dbReference type="NCBI Taxonomy" id="182803"/>
    <lineage>
        <taxon>Eukaryota</taxon>
        <taxon>Metazoa</taxon>
        <taxon>Ecdysozoa</taxon>
        <taxon>Arthropoda</taxon>
        <taxon>Chelicerata</taxon>
        <taxon>Arachnida</taxon>
        <taxon>Araneae</taxon>
        <taxon>Araneomorphae</taxon>
        <taxon>Entelegynae</taxon>
        <taxon>Araneoidea</taxon>
        <taxon>Araneidae</taxon>
        <taxon>Araneus</taxon>
    </lineage>
</organism>
<dbReference type="SUPFAM" id="SSF53098">
    <property type="entry name" value="Ribonuclease H-like"/>
    <property type="match status" value="1"/>
</dbReference>
<evidence type="ECO:0000313" key="13">
    <source>
        <dbReference type="EMBL" id="GBM88395.1"/>
    </source>
</evidence>
<accession>A0A4Y2JET6</accession>
<dbReference type="GO" id="GO:0006260">
    <property type="term" value="P:DNA replication"/>
    <property type="evidence" value="ECO:0007669"/>
    <property type="project" value="UniProtKB-KW"/>
</dbReference>
<dbReference type="Proteomes" id="UP000499080">
    <property type="component" value="Unassembled WGS sequence"/>
</dbReference>
<dbReference type="Pfam" id="PF02407">
    <property type="entry name" value="Viral_Rep"/>
    <property type="match status" value="1"/>
</dbReference>
<dbReference type="PROSITE" id="PS50879">
    <property type="entry name" value="RNASE_H_1"/>
    <property type="match status" value="1"/>
</dbReference>
<evidence type="ECO:0000256" key="7">
    <source>
        <dbReference type="ARBA" id="ARBA00022759"/>
    </source>
</evidence>
<keyword evidence="4" id="KW-0540">Nuclease</keyword>
<evidence type="ECO:0000259" key="12">
    <source>
        <dbReference type="PROSITE" id="PS50879"/>
    </source>
</evidence>
<dbReference type="EMBL" id="BGPR01110207">
    <property type="protein sequence ID" value="GBM88395.1"/>
    <property type="molecule type" value="Genomic_DNA"/>
</dbReference>
<keyword evidence="14" id="KW-1185">Reference proteome</keyword>
<dbReference type="GO" id="GO:0016779">
    <property type="term" value="F:nucleotidyltransferase activity"/>
    <property type="evidence" value="ECO:0007669"/>
    <property type="project" value="UniProtKB-KW"/>
</dbReference>
<sequence length="478" mass="54741">MIGSCRFTSFDTNTEPVFDGSVHEHLIFGRDCPNTGRKHLQGFVWFKERRRLPFLKKWISPWKGAKGTAEQNQKYCSKDVQQSSRGEIHQSCSKRSSGDQVQGGNEEPPAEWLRFFATDLPWGSSGSGTSKARNFSTQIKKPLKYRTWGGDCSSLLKIHKSLVLSKLDYCSAIYGSAAKSVIKSLDTIHHQGLRLASGAFRTSPVQSLYVITGEQSLQLRRERQSVKYYFKIKSNRRHPLYDRAMNPIFGSLFAIKPSYIPSFGHRIRTLLSCHNIENPNMMTREEPPPPWRELKIATIDDFNDLPKHDTPHFVYLQLFYWHRQCYKDFKTAFTDGSRIGDRVGSAAILPNLTKSEKLHKYCSVFTSEIYAIFMVLNKIRFLQNKKWIIYTDSKSCIEALQTASRLSHPLVLKSFSLYLNLLEQGFIVLFCWIPGHVGIVGNETADRVAKSANVIMYPFVPVEDISKVLTSKFHTSWQ</sequence>
<dbReference type="GO" id="GO:0004523">
    <property type="term" value="F:RNA-DNA hybrid ribonuclease activity"/>
    <property type="evidence" value="ECO:0007669"/>
    <property type="project" value="InterPro"/>
</dbReference>
<keyword evidence="6" id="KW-0547">Nucleotide-binding</keyword>
<evidence type="ECO:0000256" key="2">
    <source>
        <dbReference type="ARBA" id="ARBA00022695"/>
    </source>
</evidence>